<feature type="region of interest" description="Disordered" evidence="1">
    <location>
        <begin position="1"/>
        <end position="21"/>
    </location>
</feature>
<gene>
    <name evidence="3" type="ORF">OE88DRAFT_1733178</name>
</gene>
<proteinExistence type="predicted"/>
<evidence type="ECO:0000313" key="4">
    <source>
        <dbReference type="Proteomes" id="UP000305948"/>
    </source>
</evidence>
<dbReference type="CDD" id="cd21037">
    <property type="entry name" value="MLKL_NTD"/>
    <property type="match status" value="1"/>
</dbReference>
<dbReference type="Gene3D" id="1.20.930.20">
    <property type="entry name" value="Adaptor protein Cbl, N-terminal domain"/>
    <property type="match status" value="1"/>
</dbReference>
<dbReference type="OrthoDB" id="61437at2759"/>
<organism evidence="3 4">
    <name type="scientific">Heliocybe sulcata</name>
    <dbReference type="NCBI Taxonomy" id="5364"/>
    <lineage>
        <taxon>Eukaryota</taxon>
        <taxon>Fungi</taxon>
        <taxon>Dikarya</taxon>
        <taxon>Basidiomycota</taxon>
        <taxon>Agaricomycotina</taxon>
        <taxon>Agaricomycetes</taxon>
        <taxon>Gloeophyllales</taxon>
        <taxon>Gloeophyllaceae</taxon>
        <taxon>Heliocybe</taxon>
    </lineage>
</organism>
<dbReference type="AlphaFoldDB" id="A0A5C3N9L7"/>
<dbReference type="STRING" id="5364.A0A5C3N9L7"/>
<accession>A0A5C3N9L7</accession>
<protein>
    <recommendedName>
        <fullName evidence="2">Mixed lineage kinase domain-containing protein</fullName>
    </recommendedName>
</protein>
<dbReference type="Proteomes" id="UP000305948">
    <property type="component" value="Unassembled WGS sequence"/>
</dbReference>
<dbReference type="InterPro" id="IPR059179">
    <property type="entry name" value="MLKL-like_MCAfunc"/>
</dbReference>
<feature type="domain" description="Mixed lineage kinase" evidence="2">
    <location>
        <begin position="88"/>
        <end position="200"/>
    </location>
</feature>
<name>A0A5C3N9L7_9AGAM</name>
<keyword evidence="4" id="KW-1185">Reference proteome</keyword>
<dbReference type="InterPro" id="IPR054000">
    <property type="entry name" value="MLKL_N"/>
</dbReference>
<feature type="compositionally biased region" description="Polar residues" evidence="1">
    <location>
        <begin position="1"/>
        <end position="10"/>
    </location>
</feature>
<evidence type="ECO:0000256" key="1">
    <source>
        <dbReference type="SAM" id="MobiDB-lite"/>
    </source>
</evidence>
<dbReference type="Pfam" id="PF22215">
    <property type="entry name" value="MLKL_N"/>
    <property type="match status" value="1"/>
</dbReference>
<evidence type="ECO:0000313" key="3">
    <source>
        <dbReference type="EMBL" id="TFK54529.1"/>
    </source>
</evidence>
<feature type="compositionally biased region" description="Basic and acidic residues" evidence="1">
    <location>
        <begin position="11"/>
        <end position="21"/>
    </location>
</feature>
<dbReference type="EMBL" id="ML213506">
    <property type="protein sequence ID" value="TFK54529.1"/>
    <property type="molecule type" value="Genomic_DNA"/>
</dbReference>
<reference evidence="3 4" key="1">
    <citation type="journal article" date="2019" name="Nat. Ecol. Evol.">
        <title>Megaphylogeny resolves global patterns of mushroom evolution.</title>
        <authorList>
            <person name="Varga T."/>
            <person name="Krizsan K."/>
            <person name="Foldi C."/>
            <person name="Dima B."/>
            <person name="Sanchez-Garcia M."/>
            <person name="Sanchez-Ramirez S."/>
            <person name="Szollosi G.J."/>
            <person name="Szarkandi J.G."/>
            <person name="Papp V."/>
            <person name="Albert L."/>
            <person name="Andreopoulos W."/>
            <person name="Angelini C."/>
            <person name="Antonin V."/>
            <person name="Barry K.W."/>
            <person name="Bougher N.L."/>
            <person name="Buchanan P."/>
            <person name="Buyck B."/>
            <person name="Bense V."/>
            <person name="Catcheside P."/>
            <person name="Chovatia M."/>
            <person name="Cooper J."/>
            <person name="Damon W."/>
            <person name="Desjardin D."/>
            <person name="Finy P."/>
            <person name="Geml J."/>
            <person name="Haridas S."/>
            <person name="Hughes K."/>
            <person name="Justo A."/>
            <person name="Karasinski D."/>
            <person name="Kautmanova I."/>
            <person name="Kiss B."/>
            <person name="Kocsube S."/>
            <person name="Kotiranta H."/>
            <person name="LaButti K.M."/>
            <person name="Lechner B.E."/>
            <person name="Liimatainen K."/>
            <person name="Lipzen A."/>
            <person name="Lukacs Z."/>
            <person name="Mihaltcheva S."/>
            <person name="Morgado L.N."/>
            <person name="Niskanen T."/>
            <person name="Noordeloos M.E."/>
            <person name="Ohm R.A."/>
            <person name="Ortiz-Santana B."/>
            <person name="Ovrebo C."/>
            <person name="Racz N."/>
            <person name="Riley R."/>
            <person name="Savchenko A."/>
            <person name="Shiryaev A."/>
            <person name="Soop K."/>
            <person name="Spirin V."/>
            <person name="Szebenyi C."/>
            <person name="Tomsovsky M."/>
            <person name="Tulloss R.E."/>
            <person name="Uehling J."/>
            <person name="Grigoriev I.V."/>
            <person name="Vagvolgyi C."/>
            <person name="Papp T."/>
            <person name="Martin F.M."/>
            <person name="Miettinen O."/>
            <person name="Hibbett D.S."/>
            <person name="Nagy L.G."/>
        </authorList>
    </citation>
    <scope>NUCLEOTIDE SEQUENCE [LARGE SCALE GENOMIC DNA]</scope>
    <source>
        <strain evidence="3 4">OMC1185</strain>
    </source>
</reference>
<evidence type="ECO:0000259" key="2">
    <source>
        <dbReference type="Pfam" id="PF22215"/>
    </source>
</evidence>
<dbReference type="InterPro" id="IPR036537">
    <property type="entry name" value="Adaptor_Cbl_N_dom_sf"/>
</dbReference>
<dbReference type="GO" id="GO:0007166">
    <property type="term" value="P:cell surface receptor signaling pathway"/>
    <property type="evidence" value="ECO:0007669"/>
    <property type="project" value="InterPro"/>
</dbReference>
<sequence>MSRQATTLTPSRDDLPRDEVRPPVTRAGTVAAGAARAITEADHMWNSSSVQNAIQVLEQLSDLGRALPFVAPAFVMMSLIIQVERKARDADAKCSDLLDRITFLVHNLEVLRHVKVTDSTKRVIERMNNAIKDAASLIQAYRKQNTLSRRLHVGNRDKFVACAQTVNACANDLMLTLQIQQTSQLDVLTKEVPVDSEDEAAQGFVKRNGGVDKVLTDPVLVAQFAKELHLKIDDDAIRQINTNLSDLMQDNQVRLEHMLRENVGTAVVHGLKELVAQMSEAEREQHFTCVQCDKPFRNSNNGPKSCNFHRAEYDSWVRQHPCCASKNPCQWSSHRATHHCEYPYASFFTYSSKILNYVDTVEKWAEVEDHSFVERSSSQKASIGRLLRLVSKGDIIQEPTVLIRVGQIWHTENYFLDKFTAEDLRQVNDIVRMTGNTTIFRSSPNNSEYAAAEWVLSRGGDIAGVRLIAKAASSSCPFTVVCPIDIATCTKAGDALVESQGGLRAYRPGTPYVLPETVRIGPELSDKPVRATRGDFETRTSPSLPVKLKITSDPPLRANLEFASVEHDNFRSSITIFNNSPSSASEPVTIASVAAFYRRVGDAEYKPVKSLQLIGRELLPLTIDAKRSCTLDVELAIPRSQEDAKLGVKWFNRAFVARKRPIRVKFVFKDIDDEACSLVAEHVFDPMFPLEKKQERDLAFLYFDDMDYCDRRGVHVEGHPDDEKRVIVIGSTAVDVLRLKKIVYQAISAGETEIDMGIGRDYEGTWDWHAWALVDLSCQRVYAFKILLKQGRLINNPSAACLGYVLCPDYGDIQEEMRPIQYAKERISLPVLGAQVEETFMMDDAFDDIVHHVPKPGISSTASASHPRAMVSQELDARLYSIDANLSRIAMALETLVGHLSPAA</sequence>